<gene>
    <name evidence="1" type="ORF">TNIN_193271</name>
</gene>
<dbReference type="EMBL" id="BMAV01026131">
    <property type="protein sequence ID" value="GFS47702.1"/>
    <property type="molecule type" value="Genomic_DNA"/>
</dbReference>
<accession>A0A8X6J932</accession>
<keyword evidence="2" id="KW-1185">Reference proteome</keyword>
<protein>
    <submittedName>
        <fullName evidence="1">Uncharacterized protein</fullName>
    </submittedName>
</protein>
<reference evidence="1" key="1">
    <citation type="submission" date="2020-08" db="EMBL/GenBank/DDBJ databases">
        <title>Multicomponent nature underlies the extraordinary mechanical properties of spider dragline silk.</title>
        <authorList>
            <person name="Kono N."/>
            <person name="Nakamura H."/>
            <person name="Mori M."/>
            <person name="Yoshida Y."/>
            <person name="Ohtoshi R."/>
            <person name="Malay A.D."/>
            <person name="Moran D.A.P."/>
            <person name="Tomita M."/>
            <person name="Numata K."/>
            <person name="Arakawa K."/>
        </authorList>
    </citation>
    <scope>NUCLEOTIDE SEQUENCE</scope>
</reference>
<proteinExistence type="predicted"/>
<sequence>MNNFFSQYRHTSRRIMLQCVEGNKDSELVVRRTNDTRWRARVNVTMALSKSYSSFQKVLQVIAEEMTQKLQVIHKAKYILKDLSRRKKILSLHAFGLLSKTQSME</sequence>
<name>A0A8X6J932_9ARAC</name>
<dbReference type="Proteomes" id="UP000886998">
    <property type="component" value="Unassembled WGS sequence"/>
</dbReference>
<organism evidence="1 2">
    <name type="scientific">Trichonephila inaurata madagascariensis</name>
    <dbReference type="NCBI Taxonomy" id="2747483"/>
    <lineage>
        <taxon>Eukaryota</taxon>
        <taxon>Metazoa</taxon>
        <taxon>Ecdysozoa</taxon>
        <taxon>Arthropoda</taxon>
        <taxon>Chelicerata</taxon>
        <taxon>Arachnida</taxon>
        <taxon>Araneae</taxon>
        <taxon>Araneomorphae</taxon>
        <taxon>Entelegynae</taxon>
        <taxon>Araneoidea</taxon>
        <taxon>Nephilidae</taxon>
        <taxon>Trichonephila</taxon>
        <taxon>Trichonephila inaurata</taxon>
    </lineage>
</organism>
<evidence type="ECO:0000313" key="2">
    <source>
        <dbReference type="Proteomes" id="UP000886998"/>
    </source>
</evidence>
<dbReference type="AlphaFoldDB" id="A0A8X6J932"/>
<evidence type="ECO:0000313" key="1">
    <source>
        <dbReference type="EMBL" id="GFS47702.1"/>
    </source>
</evidence>
<dbReference type="OrthoDB" id="10063284at2759"/>
<comment type="caution">
    <text evidence="1">The sequence shown here is derived from an EMBL/GenBank/DDBJ whole genome shotgun (WGS) entry which is preliminary data.</text>
</comment>